<keyword evidence="1" id="KW-1133">Transmembrane helix</keyword>
<accession>A0A851GEP6</accession>
<feature type="transmembrane region" description="Helical" evidence="1">
    <location>
        <begin position="86"/>
        <end position="104"/>
    </location>
</feature>
<comment type="caution">
    <text evidence="2">The sequence shown here is derived from an EMBL/GenBank/DDBJ whole genome shotgun (WGS) entry which is preliminary data.</text>
</comment>
<dbReference type="RefSeq" id="WP_178933009.1">
    <property type="nucleotide sequence ID" value="NZ_JACBAZ010000004.1"/>
</dbReference>
<gene>
    <name evidence="2" type="ORF">HW115_11450</name>
</gene>
<dbReference type="EMBL" id="JACBAZ010000004">
    <property type="protein sequence ID" value="NWK56228.1"/>
    <property type="molecule type" value="Genomic_DNA"/>
</dbReference>
<proteinExistence type="predicted"/>
<keyword evidence="3" id="KW-1185">Reference proteome</keyword>
<keyword evidence="1" id="KW-0812">Transmembrane</keyword>
<feature type="transmembrane region" description="Helical" evidence="1">
    <location>
        <begin position="36"/>
        <end position="53"/>
    </location>
</feature>
<evidence type="ECO:0000256" key="1">
    <source>
        <dbReference type="SAM" id="Phobius"/>
    </source>
</evidence>
<feature type="transmembrane region" description="Helical" evidence="1">
    <location>
        <begin position="60"/>
        <end position="80"/>
    </location>
</feature>
<evidence type="ECO:0000313" key="2">
    <source>
        <dbReference type="EMBL" id="NWK56228.1"/>
    </source>
</evidence>
<reference evidence="2 3" key="1">
    <citation type="submission" date="2020-07" db="EMBL/GenBank/DDBJ databases">
        <title>Roseicoccus Jingziensis gen. nov., sp. nov., isolated from coastal seawater.</title>
        <authorList>
            <person name="Feng X."/>
        </authorList>
    </citation>
    <scope>NUCLEOTIDE SEQUENCE [LARGE SCALE GENOMIC DNA]</scope>
    <source>
        <strain evidence="2 3">N1E253</strain>
    </source>
</reference>
<organism evidence="2 3">
    <name type="scientific">Oceaniferula marina</name>
    <dbReference type="NCBI Taxonomy" id="2748318"/>
    <lineage>
        <taxon>Bacteria</taxon>
        <taxon>Pseudomonadati</taxon>
        <taxon>Verrucomicrobiota</taxon>
        <taxon>Verrucomicrobiia</taxon>
        <taxon>Verrucomicrobiales</taxon>
        <taxon>Verrucomicrobiaceae</taxon>
        <taxon>Oceaniferula</taxon>
    </lineage>
</organism>
<name>A0A851GEP6_9BACT</name>
<keyword evidence="1" id="KW-0472">Membrane</keyword>
<dbReference type="AlphaFoldDB" id="A0A851GEP6"/>
<protein>
    <submittedName>
        <fullName evidence="2">Uncharacterized protein</fullName>
    </submittedName>
</protein>
<sequence>MSNKSRISQYTGLFQARSSDQHDSCFRHPVLPNHPTMQQFLIIVAIVVFGFALRSCRTKILRKLGAVVMLIASGLCFYFLTDNIWAGVTAAAAWFLLPWVELLTRIRTMRMPLDNHLEESFFTNLDIFPNASTHIRTLEKAGYEHIKDCGWNLGGMEQLYQLFWNAETKSVATLCLCEQSNVTFTYLTITSRDITDGVWRTTNFPFSPTLKSAPRVHWNQVSCSNECAIKLLRDHHTFIHRQGFIDDDISIPDPDMLEQEIENELRNQIDHNLKSGIITLTGDGHFRYSLKGLFFLWRQFIKDMIRLC</sequence>
<dbReference type="Proteomes" id="UP000557872">
    <property type="component" value="Unassembled WGS sequence"/>
</dbReference>
<evidence type="ECO:0000313" key="3">
    <source>
        <dbReference type="Proteomes" id="UP000557872"/>
    </source>
</evidence>